<evidence type="ECO:0000313" key="12">
    <source>
        <dbReference type="Proteomes" id="UP000279275"/>
    </source>
</evidence>
<reference evidence="11 12" key="1">
    <citation type="submission" date="2018-10" db="EMBL/GenBank/DDBJ databases">
        <title>Isolation from cow dung.</title>
        <authorList>
            <person name="Ling L."/>
        </authorList>
    </citation>
    <scope>NUCLEOTIDE SEQUENCE [LARGE SCALE GENOMIC DNA]</scope>
    <source>
        <strain evidence="11 12">NEAU-LL90</strain>
    </source>
</reference>
<feature type="binding site" evidence="7">
    <location>
        <position position="38"/>
    </location>
    <ligand>
        <name>ATP</name>
        <dbReference type="ChEBI" id="CHEBI:30616"/>
    </ligand>
</feature>
<evidence type="ECO:0000313" key="11">
    <source>
        <dbReference type="EMBL" id="RMI35159.1"/>
    </source>
</evidence>
<dbReference type="PROSITE" id="PS00108">
    <property type="entry name" value="PROTEIN_KINASE_ST"/>
    <property type="match status" value="1"/>
</dbReference>
<keyword evidence="6 7" id="KW-0067">ATP-binding</keyword>
<dbReference type="PROSITE" id="PS50011">
    <property type="entry name" value="PROTEIN_KINASE_DOM"/>
    <property type="match status" value="1"/>
</dbReference>
<feature type="region of interest" description="Disordered" evidence="8">
    <location>
        <begin position="268"/>
        <end position="290"/>
    </location>
</feature>
<name>A0A3M2LC81_9NOCA</name>
<dbReference type="InterPro" id="IPR011009">
    <property type="entry name" value="Kinase-like_dom_sf"/>
</dbReference>
<feature type="domain" description="Protein kinase" evidence="10">
    <location>
        <begin position="9"/>
        <end position="267"/>
    </location>
</feature>
<evidence type="ECO:0000256" key="1">
    <source>
        <dbReference type="ARBA" id="ARBA00012513"/>
    </source>
</evidence>
<dbReference type="InterPro" id="IPR015943">
    <property type="entry name" value="WD40/YVTN_repeat-like_dom_sf"/>
</dbReference>
<keyword evidence="9" id="KW-0812">Transmembrane</keyword>
<feature type="transmembrane region" description="Helical" evidence="9">
    <location>
        <begin position="299"/>
        <end position="319"/>
    </location>
</feature>
<evidence type="ECO:0000256" key="4">
    <source>
        <dbReference type="ARBA" id="ARBA00022741"/>
    </source>
</evidence>
<dbReference type="Pfam" id="PF00069">
    <property type="entry name" value="Pkinase"/>
    <property type="match status" value="1"/>
</dbReference>
<dbReference type="Gene3D" id="2.130.10.10">
    <property type="entry name" value="YVTN repeat-like/Quinoprotein amine dehydrogenase"/>
    <property type="match status" value="2"/>
</dbReference>
<dbReference type="NCBIfam" id="TIGR02276">
    <property type="entry name" value="beta_rpt_yvtn"/>
    <property type="match status" value="4"/>
</dbReference>
<dbReference type="CDD" id="cd14014">
    <property type="entry name" value="STKc_PknB_like"/>
    <property type="match status" value="1"/>
</dbReference>
<dbReference type="AlphaFoldDB" id="A0A3M2LC81"/>
<protein>
    <recommendedName>
        <fullName evidence="1">non-specific serine/threonine protein kinase</fullName>
        <ecNumber evidence="1">2.7.11.1</ecNumber>
    </recommendedName>
</protein>
<evidence type="ECO:0000256" key="6">
    <source>
        <dbReference type="ARBA" id="ARBA00022840"/>
    </source>
</evidence>
<dbReference type="FunFam" id="1.10.510.10:FF:000021">
    <property type="entry name" value="Serine/threonine protein kinase"/>
    <property type="match status" value="1"/>
</dbReference>
<evidence type="ECO:0000256" key="3">
    <source>
        <dbReference type="ARBA" id="ARBA00022679"/>
    </source>
</evidence>
<keyword evidence="4 7" id="KW-0547">Nucleotide-binding</keyword>
<keyword evidence="9" id="KW-1133">Transmembrane helix</keyword>
<dbReference type="InterPro" id="IPR008271">
    <property type="entry name" value="Ser/Thr_kinase_AS"/>
</dbReference>
<dbReference type="PROSITE" id="PS00107">
    <property type="entry name" value="PROTEIN_KINASE_ATP"/>
    <property type="match status" value="1"/>
</dbReference>
<keyword evidence="5" id="KW-0418">Kinase</keyword>
<dbReference type="InterPro" id="IPR011964">
    <property type="entry name" value="YVTN_b-propeller_repeat"/>
</dbReference>
<dbReference type="GO" id="GO:0004674">
    <property type="term" value="F:protein serine/threonine kinase activity"/>
    <property type="evidence" value="ECO:0007669"/>
    <property type="project" value="UniProtKB-KW"/>
</dbReference>
<organism evidence="11 12">
    <name type="scientific">Nocardia stercoris</name>
    <dbReference type="NCBI Taxonomy" id="2483361"/>
    <lineage>
        <taxon>Bacteria</taxon>
        <taxon>Bacillati</taxon>
        <taxon>Actinomycetota</taxon>
        <taxon>Actinomycetes</taxon>
        <taxon>Mycobacteriales</taxon>
        <taxon>Nocardiaceae</taxon>
        <taxon>Nocardia</taxon>
    </lineage>
</organism>
<feature type="compositionally biased region" description="Low complexity" evidence="8">
    <location>
        <begin position="278"/>
        <end position="290"/>
    </location>
</feature>
<dbReference type="EC" id="2.7.11.1" evidence="1"/>
<evidence type="ECO:0000256" key="9">
    <source>
        <dbReference type="SAM" id="Phobius"/>
    </source>
</evidence>
<dbReference type="Gene3D" id="3.30.200.20">
    <property type="entry name" value="Phosphorylase Kinase, domain 1"/>
    <property type="match status" value="1"/>
</dbReference>
<accession>A0A3M2LC81</accession>
<dbReference type="PANTHER" id="PTHR43289">
    <property type="entry name" value="MITOGEN-ACTIVATED PROTEIN KINASE KINASE KINASE 20-RELATED"/>
    <property type="match status" value="1"/>
</dbReference>
<evidence type="ECO:0000256" key="8">
    <source>
        <dbReference type="SAM" id="MobiDB-lite"/>
    </source>
</evidence>
<dbReference type="OrthoDB" id="5169909at2"/>
<keyword evidence="12" id="KW-1185">Reference proteome</keyword>
<proteinExistence type="predicted"/>
<keyword evidence="9" id="KW-0472">Membrane</keyword>
<dbReference type="SUPFAM" id="SSF56112">
    <property type="entry name" value="Protein kinase-like (PK-like)"/>
    <property type="match status" value="1"/>
</dbReference>
<keyword evidence="2" id="KW-0723">Serine/threonine-protein kinase</keyword>
<evidence type="ECO:0000256" key="7">
    <source>
        <dbReference type="PROSITE-ProRule" id="PRU10141"/>
    </source>
</evidence>
<dbReference type="InterPro" id="IPR048433">
    <property type="entry name" value="YNCE-like_beta-prop"/>
</dbReference>
<dbReference type="Pfam" id="PF21783">
    <property type="entry name" value="YNCE"/>
    <property type="match status" value="1"/>
</dbReference>
<dbReference type="SMART" id="SM00220">
    <property type="entry name" value="S_TKc"/>
    <property type="match status" value="1"/>
</dbReference>
<comment type="caution">
    <text evidence="11">The sequence shown here is derived from an EMBL/GenBank/DDBJ whole genome shotgun (WGS) entry which is preliminary data.</text>
</comment>
<dbReference type="EMBL" id="RFFH01000001">
    <property type="protein sequence ID" value="RMI35159.1"/>
    <property type="molecule type" value="Genomic_DNA"/>
</dbReference>
<dbReference type="InterPro" id="IPR000719">
    <property type="entry name" value="Prot_kinase_dom"/>
</dbReference>
<dbReference type="Proteomes" id="UP000279275">
    <property type="component" value="Unassembled WGS sequence"/>
</dbReference>
<dbReference type="SUPFAM" id="SSF51004">
    <property type="entry name" value="C-terminal (heme d1) domain of cytochrome cd1-nitrite reductase"/>
    <property type="match status" value="1"/>
</dbReference>
<dbReference type="RefSeq" id="WP_122186133.1">
    <property type="nucleotide sequence ID" value="NZ_RFFH01000001.1"/>
</dbReference>
<dbReference type="InterPro" id="IPR011048">
    <property type="entry name" value="Haem_d1_sf"/>
</dbReference>
<dbReference type="InterPro" id="IPR017441">
    <property type="entry name" value="Protein_kinase_ATP_BS"/>
</dbReference>
<sequence length="629" mass="65304">MAGGRFGRYELLDLIGQGGMGQVYRARDTLTERTVAVKVLHQGSADQVTQERFRREAKAAAALGSPHVVPIFDYGDIDGRLFIAMQLLEGEGLDALLARTGPLPAEHAVRVIAQAAEALHAAHAAGLVHRDVKPSNLFVTPRGFVYLIDFGIARAAGESGLTSVGGAIGTLAYMAPERFSSGAADARSDVYALACVLFELLTGRTPFQGPMEQQIAGHLSLNPPYPSTIRPELGTRFDAVIAYGMAKDPQARFRTARDLAAACHGMPAGLPPLPSGPSNPAVQQDAAASPARRRRRWPIVAGALTAVVALAAATVGYLAQRPAHSAPPLPAQTNFAVDFPFAIGAQPDAVAVDQPTRAVYFANAGDGTVTVIDSVDHKVVNTLTVGKSPSGVVVDSPGHTAYVTNGGDGTVSVIDTISRTVTATIPAGGSPIGIALDADRHALYVANSDAQTVTVIDSKTHALVRTIPIESKATPLGIAIDPSAHTVYVANKEGKDLTIIDAVSNVVVGALTVGDQPRSLAIDGATHTAYVANMSQNLVSVVDLSSRKVTATVPVGSAPFGVAVDPEFRTVYVADANDMSVTTLDTVTRKVTATLSLSGVEPMAVAVDPGTHSAFVADVKSGVSIIRPQ</sequence>
<keyword evidence="3" id="KW-0808">Transferase</keyword>
<evidence type="ECO:0000256" key="2">
    <source>
        <dbReference type="ARBA" id="ARBA00022527"/>
    </source>
</evidence>
<dbReference type="Gene3D" id="1.10.510.10">
    <property type="entry name" value="Transferase(Phosphotransferase) domain 1"/>
    <property type="match status" value="1"/>
</dbReference>
<evidence type="ECO:0000259" key="10">
    <source>
        <dbReference type="PROSITE" id="PS50011"/>
    </source>
</evidence>
<gene>
    <name evidence="11" type="ORF">EBN03_02320</name>
</gene>
<dbReference type="PANTHER" id="PTHR43289:SF6">
    <property type="entry name" value="SERINE_THREONINE-PROTEIN KINASE NEKL-3"/>
    <property type="match status" value="1"/>
</dbReference>
<dbReference type="GO" id="GO:0005524">
    <property type="term" value="F:ATP binding"/>
    <property type="evidence" value="ECO:0007669"/>
    <property type="project" value="UniProtKB-UniRule"/>
</dbReference>
<evidence type="ECO:0000256" key="5">
    <source>
        <dbReference type="ARBA" id="ARBA00022777"/>
    </source>
</evidence>